<protein>
    <submittedName>
        <fullName evidence="1">Uncharacterized protein</fullName>
    </submittedName>
</protein>
<reference evidence="1" key="2">
    <citation type="submission" date="2022-06" db="UniProtKB">
        <authorList>
            <consortium name="EnsemblMetazoa"/>
        </authorList>
    </citation>
    <scope>IDENTIFICATION</scope>
    <source>
        <strain evidence="1">DF5081</strain>
    </source>
</reference>
<organism evidence="1 2">
    <name type="scientific">Caenorhabditis japonica</name>
    <dbReference type="NCBI Taxonomy" id="281687"/>
    <lineage>
        <taxon>Eukaryota</taxon>
        <taxon>Metazoa</taxon>
        <taxon>Ecdysozoa</taxon>
        <taxon>Nematoda</taxon>
        <taxon>Chromadorea</taxon>
        <taxon>Rhabditida</taxon>
        <taxon>Rhabditina</taxon>
        <taxon>Rhabditomorpha</taxon>
        <taxon>Rhabditoidea</taxon>
        <taxon>Rhabditidae</taxon>
        <taxon>Peloderinae</taxon>
        <taxon>Caenorhabditis</taxon>
    </lineage>
</organism>
<evidence type="ECO:0000313" key="1">
    <source>
        <dbReference type="EnsemblMetazoa" id="CJA33596.1"/>
    </source>
</evidence>
<dbReference type="AlphaFoldDB" id="A0A8R1EH54"/>
<accession>A0A8R1EH54</accession>
<sequence>MTKTQPISHSGRAIAIEAKVEDKEVDRCVEDPVEPSQGCSPQVDRLQNELAEDGLSRHKDVLWMVELLSPNILSAANAMKVPGADDMYRLGPFGRNEMHITRRILHDFPYTSVEGKAAHALLGSFIADQYVPNRAVPLIQRVRNLQKTITGESAGPVSGRTARTYEVLLSHIAAVLIEQPDATVRLTNDVELLREPQMSLHDLILPSSNAFSSCMEDDKKFKEKFIGRFEAALARRKEELDVERAFKAH</sequence>
<keyword evidence="2" id="KW-1185">Reference proteome</keyword>
<reference evidence="2" key="1">
    <citation type="submission" date="2010-08" db="EMBL/GenBank/DDBJ databases">
        <authorList>
            <consortium name="Caenorhabditis japonica Sequencing Consortium"/>
            <person name="Wilson R.K."/>
        </authorList>
    </citation>
    <scope>NUCLEOTIDE SEQUENCE [LARGE SCALE GENOMIC DNA]</scope>
    <source>
        <strain evidence="2">DF5081</strain>
    </source>
</reference>
<dbReference type="Proteomes" id="UP000005237">
    <property type="component" value="Unassembled WGS sequence"/>
</dbReference>
<name>A0A8R1EH54_CAEJA</name>
<proteinExistence type="predicted"/>
<dbReference type="EnsemblMetazoa" id="CJA33596.1">
    <property type="protein sequence ID" value="CJA33596.1"/>
    <property type="gene ID" value="WBGene00209443"/>
</dbReference>
<evidence type="ECO:0000313" key="2">
    <source>
        <dbReference type="Proteomes" id="UP000005237"/>
    </source>
</evidence>